<accession>A0A183T4P5</accession>
<dbReference type="GO" id="GO:0032012">
    <property type="term" value="P:regulation of ARF protein signal transduction"/>
    <property type="evidence" value="ECO:0007669"/>
    <property type="project" value="InterPro"/>
</dbReference>
<dbReference type="EMBL" id="UYSU01036532">
    <property type="protein sequence ID" value="VDL97828.1"/>
    <property type="molecule type" value="Genomic_DNA"/>
</dbReference>
<dbReference type="GO" id="GO:0030036">
    <property type="term" value="P:actin cytoskeleton organization"/>
    <property type="evidence" value="ECO:0007669"/>
    <property type="project" value="TreeGrafter"/>
</dbReference>
<organism evidence="4">
    <name type="scientific">Schistocephalus solidus</name>
    <name type="common">Tapeworm</name>
    <dbReference type="NCBI Taxonomy" id="70667"/>
    <lineage>
        <taxon>Eukaryota</taxon>
        <taxon>Metazoa</taxon>
        <taxon>Spiralia</taxon>
        <taxon>Lophotrochozoa</taxon>
        <taxon>Platyhelminthes</taxon>
        <taxon>Cestoda</taxon>
        <taxon>Eucestoda</taxon>
        <taxon>Diphyllobothriidea</taxon>
        <taxon>Diphyllobothriidae</taxon>
        <taxon>Schistocephalus</taxon>
    </lineage>
</organism>
<evidence type="ECO:0000259" key="1">
    <source>
        <dbReference type="PROSITE" id="PS50190"/>
    </source>
</evidence>
<dbReference type="Gene3D" id="2.30.29.30">
    <property type="entry name" value="Pleckstrin-homology domain (PH domain)/Phosphotyrosine-binding domain (PTB)"/>
    <property type="match status" value="1"/>
</dbReference>
<reference evidence="2 3" key="2">
    <citation type="submission" date="2018-11" db="EMBL/GenBank/DDBJ databases">
        <authorList>
            <consortium name="Pathogen Informatics"/>
        </authorList>
    </citation>
    <scope>NUCLEOTIDE SEQUENCE [LARGE SCALE GENOMIC DNA]</scope>
    <source>
        <strain evidence="2 3">NST_G2</strain>
    </source>
</reference>
<dbReference type="GO" id="GO:0005085">
    <property type="term" value="F:guanyl-nucleotide exchange factor activity"/>
    <property type="evidence" value="ECO:0007669"/>
    <property type="project" value="InterPro"/>
</dbReference>
<evidence type="ECO:0000313" key="4">
    <source>
        <dbReference type="WBParaSite" id="SSLN_0001188601-mRNA-1"/>
    </source>
</evidence>
<protein>
    <submittedName>
        <fullName evidence="4">SEC7 domain-containing protein</fullName>
    </submittedName>
</protein>
<evidence type="ECO:0000313" key="3">
    <source>
        <dbReference type="Proteomes" id="UP000275846"/>
    </source>
</evidence>
<dbReference type="STRING" id="70667.A0A183T4P5"/>
<proteinExistence type="predicted"/>
<dbReference type="Proteomes" id="UP000275846">
    <property type="component" value="Unassembled WGS sequence"/>
</dbReference>
<reference evidence="4" key="1">
    <citation type="submission" date="2016-06" db="UniProtKB">
        <authorList>
            <consortium name="WormBaseParasite"/>
        </authorList>
    </citation>
    <scope>IDENTIFICATION</scope>
</reference>
<dbReference type="PROSITE" id="PS50190">
    <property type="entry name" value="SEC7"/>
    <property type="match status" value="1"/>
</dbReference>
<dbReference type="PANTHER" id="PTHR10663:SF342">
    <property type="entry name" value="FI21420P1"/>
    <property type="match status" value="1"/>
</dbReference>
<dbReference type="Pfam" id="PF01369">
    <property type="entry name" value="Sec7"/>
    <property type="match status" value="1"/>
</dbReference>
<sequence>MGLLSNVGLLSIIQQRKQLWSETCGREELVCLAPAIHQQSRTTKDSQGRHIPLQFEPESGYRLLVEGWCDIQQSRGYRTISHSFRSQLQSHRRVFWTTFRLIGGQSNEGESQKLEFLLHNFKESYERQNSARVAQQFRDPETIFTLVYAIVMLHTALYNPSVRRLAKPMTCEQFIANLRGVDAGDNLDEAMLRAIYNRVASTEFKTVYDVMDRLHAIDQTLIGLAKPEAMLQRHHRFIGWAGSYEVRDVSGHRNIVSRPTSHLRGLFIFNDMILVTKPVCSCGSHAVSELVGPKRLNVSLTRGPGVIGSDGDRSTNTIACAAPTTIPCEPTTAFT</sequence>
<dbReference type="PANTHER" id="PTHR10663">
    <property type="entry name" value="GUANYL-NUCLEOTIDE EXCHANGE FACTOR"/>
    <property type="match status" value="1"/>
</dbReference>
<dbReference type="InterPro" id="IPR011993">
    <property type="entry name" value="PH-like_dom_sf"/>
</dbReference>
<evidence type="ECO:0000313" key="2">
    <source>
        <dbReference type="EMBL" id="VDL97828.1"/>
    </source>
</evidence>
<dbReference type="Gene3D" id="1.10.1000.11">
    <property type="entry name" value="Arf Nucleotide-binding Site Opener,domain 2"/>
    <property type="match status" value="1"/>
</dbReference>
<gene>
    <name evidence="2" type="ORF">SSLN_LOCUS11443</name>
</gene>
<dbReference type="SMART" id="SM00222">
    <property type="entry name" value="Sec7"/>
    <property type="match status" value="1"/>
</dbReference>
<dbReference type="WBParaSite" id="SSLN_0001188601-mRNA-1">
    <property type="protein sequence ID" value="SSLN_0001188601-mRNA-1"/>
    <property type="gene ID" value="SSLN_0001188601"/>
</dbReference>
<dbReference type="InterPro" id="IPR000904">
    <property type="entry name" value="Sec7_dom"/>
</dbReference>
<dbReference type="InterPro" id="IPR035999">
    <property type="entry name" value="Sec7_dom_sf"/>
</dbReference>
<dbReference type="AlphaFoldDB" id="A0A183T4P5"/>
<keyword evidence="3" id="KW-1185">Reference proteome</keyword>
<dbReference type="OrthoDB" id="430364at2759"/>
<dbReference type="SUPFAM" id="SSF48425">
    <property type="entry name" value="Sec7 domain"/>
    <property type="match status" value="1"/>
</dbReference>
<name>A0A183T4P5_SCHSO</name>
<dbReference type="InterPro" id="IPR023394">
    <property type="entry name" value="Sec7_C_sf"/>
</dbReference>
<feature type="domain" description="SEC7" evidence="1">
    <location>
        <begin position="93"/>
        <end position="202"/>
    </location>
</feature>